<gene>
    <name evidence="3" type="ORF">ACFPCV_07550</name>
</gene>
<feature type="transmembrane region" description="Helical" evidence="2">
    <location>
        <begin position="64"/>
        <end position="81"/>
    </location>
</feature>
<dbReference type="Pfam" id="PF19877">
    <property type="entry name" value="DUF6350"/>
    <property type="match status" value="1"/>
</dbReference>
<keyword evidence="2" id="KW-0812">Transmembrane</keyword>
<organism evidence="3 4">
    <name type="scientific">Actinophytocola glycyrrhizae</name>
    <dbReference type="NCBI Taxonomy" id="2044873"/>
    <lineage>
        <taxon>Bacteria</taxon>
        <taxon>Bacillati</taxon>
        <taxon>Actinomycetota</taxon>
        <taxon>Actinomycetes</taxon>
        <taxon>Pseudonocardiales</taxon>
        <taxon>Pseudonocardiaceae</taxon>
    </lineage>
</organism>
<evidence type="ECO:0000313" key="4">
    <source>
        <dbReference type="Proteomes" id="UP001595859"/>
    </source>
</evidence>
<feature type="transmembrane region" description="Helical" evidence="2">
    <location>
        <begin position="93"/>
        <end position="115"/>
    </location>
</feature>
<accession>A0ABV9RXG9</accession>
<comment type="caution">
    <text evidence="3">The sequence shown here is derived from an EMBL/GenBank/DDBJ whole genome shotgun (WGS) entry which is preliminary data.</text>
</comment>
<name>A0ABV9RXG9_9PSEU</name>
<protein>
    <submittedName>
        <fullName evidence="3">DUF6350 family protein</fullName>
    </submittedName>
</protein>
<evidence type="ECO:0000256" key="1">
    <source>
        <dbReference type="SAM" id="MobiDB-lite"/>
    </source>
</evidence>
<sequence>MVPDPDGPAQPGPALDEPEETSAEAPALTRIRAVVLAALGPLLMGYLVVAALLALVVTTAANTTFGATGVLVAALPGWLAAHQVPVRISGLELGVLPLLPTAGVVAITAITAAGAAARLGLHRPGQAAKLVAVTAAAHGITGMIIAGLMSRGDVTADPLSALYYPALVSGLAALAGVARRCGLLDAIVHRADEAAVAGLRAGALAVVLLLAAGGALLTFGLLASIPAARELFPAGAGDAIGVLLLSIGYLPNAMIAATSFLAGPGVSIGAVTVSPAGFDAGPVPALPLFAALPEQEAAWWHLLFGLPLAVGVLIGRRLRSVDEDPVMRLRAVAVAAGVVAVTFVVLGGSAGGHLGRGPFDPVSMHAAASSVALVLWTAVPAAVATWFGGPRPAMRRLPGLIDDEPGQVIAEEEPAPEPADETEATEATEEEEPSEVPGPRDAVEESGEVARD</sequence>
<feature type="transmembrane region" description="Helical" evidence="2">
    <location>
        <begin position="327"/>
        <end position="346"/>
    </location>
</feature>
<feature type="transmembrane region" description="Helical" evidence="2">
    <location>
        <begin position="161"/>
        <end position="178"/>
    </location>
</feature>
<feature type="transmembrane region" description="Helical" evidence="2">
    <location>
        <begin position="298"/>
        <end position="315"/>
    </location>
</feature>
<evidence type="ECO:0000256" key="2">
    <source>
        <dbReference type="SAM" id="Phobius"/>
    </source>
</evidence>
<feature type="transmembrane region" description="Helical" evidence="2">
    <location>
        <begin position="231"/>
        <end position="250"/>
    </location>
</feature>
<keyword evidence="2" id="KW-0472">Membrane</keyword>
<dbReference type="RefSeq" id="WP_378055319.1">
    <property type="nucleotide sequence ID" value="NZ_JBHSIS010000003.1"/>
</dbReference>
<keyword evidence="4" id="KW-1185">Reference proteome</keyword>
<evidence type="ECO:0000313" key="3">
    <source>
        <dbReference type="EMBL" id="MFC4853354.1"/>
    </source>
</evidence>
<feature type="transmembrane region" description="Helical" evidence="2">
    <location>
        <begin position="127"/>
        <end position="149"/>
    </location>
</feature>
<feature type="region of interest" description="Disordered" evidence="1">
    <location>
        <begin position="1"/>
        <end position="22"/>
    </location>
</feature>
<feature type="transmembrane region" description="Helical" evidence="2">
    <location>
        <begin position="199"/>
        <end position="225"/>
    </location>
</feature>
<reference evidence="4" key="1">
    <citation type="journal article" date="2019" name="Int. J. Syst. Evol. Microbiol.">
        <title>The Global Catalogue of Microorganisms (GCM) 10K type strain sequencing project: providing services to taxonomists for standard genome sequencing and annotation.</title>
        <authorList>
            <consortium name="The Broad Institute Genomics Platform"/>
            <consortium name="The Broad Institute Genome Sequencing Center for Infectious Disease"/>
            <person name="Wu L."/>
            <person name="Ma J."/>
        </authorList>
    </citation>
    <scope>NUCLEOTIDE SEQUENCE [LARGE SCALE GENOMIC DNA]</scope>
    <source>
        <strain evidence="4">ZS-22-S1</strain>
    </source>
</reference>
<feature type="transmembrane region" description="Helical" evidence="2">
    <location>
        <begin position="33"/>
        <end position="57"/>
    </location>
</feature>
<proteinExistence type="predicted"/>
<feature type="compositionally biased region" description="Pro residues" evidence="1">
    <location>
        <begin position="1"/>
        <end position="11"/>
    </location>
</feature>
<feature type="compositionally biased region" description="Acidic residues" evidence="1">
    <location>
        <begin position="401"/>
        <end position="434"/>
    </location>
</feature>
<feature type="region of interest" description="Disordered" evidence="1">
    <location>
        <begin position="397"/>
        <end position="452"/>
    </location>
</feature>
<feature type="transmembrane region" description="Helical" evidence="2">
    <location>
        <begin position="366"/>
        <end position="387"/>
    </location>
</feature>
<feature type="transmembrane region" description="Helical" evidence="2">
    <location>
        <begin position="257"/>
        <end position="278"/>
    </location>
</feature>
<dbReference type="Proteomes" id="UP001595859">
    <property type="component" value="Unassembled WGS sequence"/>
</dbReference>
<dbReference type="EMBL" id="JBHSIS010000003">
    <property type="protein sequence ID" value="MFC4853354.1"/>
    <property type="molecule type" value="Genomic_DNA"/>
</dbReference>
<keyword evidence="2" id="KW-1133">Transmembrane helix</keyword>
<dbReference type="InterPro" id="IPR045931">
    <property type="entry name" value="DUF6350"/>
</dbReference>